<dbReference type="PANTHER" id="PTHR43024">
    <property type="entry name" value="UDP-N-ACETYLMURAMOYL-TRIPEPTIDE--D-ALANYL-D-ALANINE LIGASE"/>
    <property type="match status" value="1"/>
</dbReference>
<keyword evidence="2" id="KW-0547">Nucleotide-binding</keyword>
<evidence type="ECO:0000256" key="3">
    <source>
        <dbReference type="ARBA" id="ARBA00022840"/>
    </source>
</evidence>
<dbReference type="EC" id="6.3.2.10" evidence="7"/>
<evidence type="ECO:0000259" key="6">
    <source>
        <dbReference type="Pfam" id="PF08245"/>
    </source>
</evidence>
<evidence type="ECO:0000256" key="1">
    <source>
        <dbReference type="ARBA" id="ARBA00022598"/>
    </source>
</evidence>
<gene>
    <name evidence="7" type="ORF">CAAU_1624</name>
</gene>
<feature type="transmembrane region" description="Helical" evidence="4">
    <location>
        <begin position="133"/>
        <end position="152"/>
    </location>
</feature>
<keyword evidence="3" id="KW-0067">ATP-binding</keyword>
<dbReference type="InterPro" id="IPR051046">
    <property type="entry name" value="MurCDEF_CellWall_CoF430Synth"/>
</dbReference>
<dbReference type="OrthoDB" id="9801978at2"/>
<dbReference type="InterPro" id="IPR036615">
    <property type="entry name" value="Mur_ligase_C_dom_sf"/>
</dbReference>
<dbReference type="Pfam" id="PF08245">
    <property type="entry name" value="Mur_ligase_M"/>
    <property type="match status" value="1"/>
</dbReference>
<evidence type="ECO:0000256" key="2">
    <source>
        <dbReference type="ARBA" id="ARBA00022741"/>
    </source>
</evidence>
<keyword evidence="4" id="KW-1133">Transmembrane helix</keyword>
<organism evidence="7 8">
    <name type="scientific">Caloramator australicus RC3</name>
    <dbReference type="NCBI Taxonomy" id="857293"/>
    <lineage>
        <taxon>Bacteria</taxon>
        <taxon>Bacillati</taxon>
        <taxon>Bacillota</taxon>
        <taxon>Clostridia</taxon>
        <taxon>Eubacteriales</taxon>
        <taxon>Clostridiaceae</taxon>
        <taxon>Caloramator</taxon>
    </lineage>
</organism>
<dbReference type="AlphaFoldDB" id="I7KUT5"/>
<dbReference type="eggNOG" id="COG0770">
    <property type="taxonomic scope" value="Bacteria"/>
</dbReference>
<dbReference type="EMBL" id="CAKP01000082">
    <property type="protein sequence ID" value="CCJ33708.1"/>
    <property type="molecule type" value="Genomic_DNA"/>
</dbReference>
<protein>
    <submittedName>
        <fullName evidence="7">UDP-N-acetylmuramoylalanyl-D-glutamyl-2,6-diaminopimelate--D-alanyl-D-alanine ligase</fullName>
        <ecNumber evidence="7">6.3.2.10</ecNumber>
    </submittedName>
</protein>
<proteinExistence type="predicted"/>
<dbReference type="SUPFAM" id="SSF53244">
    <property type="entry name" value="MurD-like peptide ligases, peptide-binding domain"/>
    <property type="match status" value="1"/>
</dbReference>
<sequence length="533" mass="60912">MLVYVLAIIFFAFVSVYYNRFYLHMAQLVGYKPNEFLNWLNKYDRDNFKRNFIFLFLLFISNLFPKDYSSYALLILWIALASINIYTHYNRRKKAKKPLNFTYRAKRLFACALFLNLLLVIISYALFKSPLAFINGLILIQVFISYLMLISLKIMLPIEKKIQQGFINEAREIIKRRKDLLVIGITGSYGKTSTKYFIKTILSEKYNTLMTPESYNTPMGITKVVREQLRDEHEIFVCEMGARYVGDIKELCDIVYPKMGVLTAVGLQHLETMGSQENIKKTKYALIESLPDDGVAFFNGDNDICFELSKRRNIETYVYGTNKKEGINVYATDIKNTREGLKFTVHGDVDGKIVQFECRTKLLGKHNVNNILAGVAVALKLGLSEEEIKRGIEKIEPVPHRLQILDTNNGVTVIDDAFNSNPEGSALALEALSEMDGGKKIIVTPGMIELGEVEYEENKKFGQRIAKTCDYAILVGRKRSIPIVDGLKEENFPEDRIIIVNSLDEATKELSKIVSIGDIVLFENDLPDNYNEN</sequence>
<dbReference type="Gene3D" id="3.90.190.20">
    <property type="entry name" value="Mur ligase, C-terminal domain"/>
    <property type="match status" value="1"/>
</dbReference>
<feature type="transmembrane region" description="Helical" evidence="4">
    <location>
        <begin position="6"/>
        <end position="23"/>
    </location>
</feature>
<dbReference type="GO" id="GO:0047480">
    <property type="term" value="F:UDP-N-acetylmuramoyl-tripeptide-D-alanyl-D-alanine ligase activity"/>
    <property type="evidence" value="ECO:0007669"/>
    <property type="project" value="UniProtKB-EC"/>
</dbReference>
<feature type="transmembrane region" description="Helical" evidence="4">
    <location>
        <begin position="108"/>
        <end position="127"/>
    </location>
</feature>
<keyword evidence="1 7" id="KW-0436">Ligase</keyword>
<keyword evidence="4" id="KW-0472">Membrane</keyword>
<keyword evidence="8" id="KW-1185">Reference proteome</keyword>
<dbReference type="PANTHER" id="PTHR43024:SF1">
    <property type="entry name" value="UDP-N-ACETYLMURAMOYL-TRIPEPTIDE--D-ALANYL-D-ALANINE LIGASE"/>
    <property type="match status" value="1"/>
</dbReference>
<dbReference type="SUPFAM" id="SSF53623">
    <property type="entry name" value="MurD-like peptide ligases, catalytic domain"/>
    <property type="match status" value="1"/>
</dbReference>
<dbReference type="STRING" id="857293.CAAU_1624"/>
<evidence type="ECO:0000259" key="5">
    <source>
        <dbReference type="Pfam" id="PF02875"/>
    </source>
</evidence>
<evidence type="ECO:0000256" key="4">
    <source>
        <dbReference type="SAM" id="Phobius"/>
    </source>
</evidence>
<comment type="caution">
    <text evidence="7">The sequence shown here is derived from an EMBL/GenBank/DDBJ whole genome shotgun (WGS) entry which is preliminary data.</text>
</comment>
<dbReference type="Gene3D" id="3.40.1190.10">
    <property type="entry name" value="Mur-like, catalytic domain"/>
    <property type="match status" value="1"/>
</dbReference>
<dbReference type="InterPro" id="IPR013221">
    <property type="entry name" value="Mur_ligase_cen"/>
</dbReference>
<keyword evidence="4" id="KW-0812">Transmembrane</keyword>
<dbReference type="Pfam" id="PF02875">
    <property type="entry name" value="Mur_ligase_C"/>
    <property type="match status" value="1"/>
</dbReference>
<evidence type="ECO:0000313" key="8">
    <source>
        <dbReference type="Proteomes" id="UP000007652"/>
    </source>
</evidence>
<reference evidence="7 8" key="1">
    <citation type="journal article" date="2011" name="J. Bacteriol.">
        <title>Draft genome sequence of Caloramator australicus strain RC3T, a thermoanaerobe from the Great Artesian Basin of Australia.</title>
        <authorList>
            <person name="Ogg C.D."/>
            <person name="Patel B.K.C."/>
        </authorList>
    </citation>
    <scope>NUCLEOTIDE SEQUENCE [LARGE SCALE GENOMIC DNA]</scope>
    <source>
        <strain evidence="7 8">RC3</strain>
    </source>
</reference>
<feature type="transmembrane region" description="Helical" evidence="4">
    <location>
        <begin position="70"/>
        <end position="87"/>
    </location>
</feature>
<dbReference type="RefSeq" id="WP_008908972.1">
    <property type="nucleotide sequence ID" value="NZ_CAKP01000082.1"/>
</dbReference>
<dbReference type="InterPro" id="IPR036565">
    <property type="entry name" value="Mur-like_cat_sf"/>
</dbReference>
<dbReference type="Proteomes" id="UP000007652">
    <property type="component" value="Unassembled WGS sequence"/>
</dbReference>
<accession>I7KUT5</accession>
<evidence type="ECO:0000313" key="7">
    <source>
        <dbReference type="EMBL" id="CCJ33708.1"/>
    </source>
</evidence>
<feature type="domain" description="Mur ligase central" evidence="6">
    <location>
        <begin position="185"/>
        <end position="378"/>
    </location>
</feature>
<feature type="domain" description="Mur ligase C-terminal" evidence="5">
    <location>
        <begin position="400"/>
        <end position="522"/>
    </location>
</feature>
<name>I7KUT5_9CLOT</name>
<dbReference type="GO" id="GO:0005524">
    <property type="term" value="F:ATP binding"/>
    <property type="evidence" value="ECO:0007669"/>
    <property type="project" value="UniProtKB-KW"/>
</dbReference>
<dbReference type="InterPro" id="IPR004101">
    <property type="entry name" value="Mur_ligase_C"/>
</dbReference>